<dbReference type="PANTHER" id="PTHR48081">
    <property type="entry name" value="AB HYDROLASE SUPERFAMILY PROTEIN C4A8.06C"/>
    <property type="match status" value="1"/>
</dbReference>
<evidence type="ECO:0000313" key="3">
    <source>
        <dbReference type="EMBL" id="KAJ7199782.1"/>
    </source>
</evidence>
<sequence length="328" mass="35405">MAPPEKERSMKRIIAEASVQYATGRSVPQQQFASGTDLSTYELWTKKKALPKLIDELGGDARLLWIGPKRLERVVLFLHEGAFLLPASAVLMSFWRYVQLKLEKENLEVGVALLSYSLAPDAVFPTPLKQTGLALDFLLAAGVKPQNLQLAGASAGGNLVVQVLSQMLHPLAGVPEIRLPGPLRGALLISPWVSLSGTSKSHRENDGRDIISRSSLTAMGAQILKDVPATDIAFIEAVRAPESWFDGVGRCVDRVMITAGGAEILRDDIIAFGEAFKRHHEKTELVVQKGGLHVDVLFEALLGEKAAGSVAPLTIEWLAAGFSADPFA</sequence>
<evidence type="ECO:0000259" key="2">
    <source>
        <dbReference type="Pfam" id="PF07859"/>
    </source>
</evidence>
<keyword evidence="4" id="KW-1185">Reference proteome</keyword>
<dbReference type="PANTHER" id="PTHR48081:SF31">
    <property type="entry name" value="STERYL ACETYL HYDROLASE MUG81-RELATED"/>
    <property type="match status" value="1"/>
</dbReference>
<dbReference type="Proteomes" id="UP001219525">
    <property type="component" value="Unassembled WGS sequence"/>
</dbReference>
<evidence type="ECO:0000256" key="1">
    <source>
        <dbReference type="ARBA" id="ARBA00022801"/>
    </source>
</evidence>
<dbReference type="Gene3D" id="3.40.50.1820">
    <property type="entry name" value="alpha/beta hydrolase"/>
    <property type="match status" value="1"/>
</dbReference>
<keyword evidence="1 3" id="KW-0378">Hydrolase</keyword>
<dbReference type="EMBL" id="JARJCW010000066">
    <property type="protein sequence ID" value="KAJ7199782.1"/>
    <property type="molecule type" value="Genomic_DNA"/>
</dbReference>
<dbReference type="InterPro" id="IPR013094">
    <property type="entry name" value="AB_hydrolase_3"/>
</dbReference>
<dbReference type="GO" id="GO:0016787">
    <property type="term" value="F:hydrolase activity"/>
    <property type="evidence" value="ECO:0007669"/>
    <property type="project" value="UniProtKB-KW"/>
</dbReference>
<dbReference type="InterPro" id="IPR050300">
    <property type="entry name" value="GDXG_lipolytic_enzyme"/>
</dbReference>
<dbReference type="Pfam" id="PF07859">
    <property type="entry name" value="Abhydrolase_3"/>
    <property type="match status" value="1"/>
</dbReference>
<comment type="caution">
    <text evidence="3">The sequence shown here is derived from an EMBL/GenBank/DDBJ whole genome shotgun (WGS) entry which is preliminary data.</text>
</comment>
<dbReference type="InterPro" id="IPR029058">
    <property type="entry name" value="AB_hydrolase_fold"/>
</dbReference>
<accession>A0AAD6V190</accession>
<evidence type="ECO:0000313" key="4">
    <source>
        <dbReference type="Proteomes" id="UP001219525"/>
    </source>
</evidence>
<protein>
    <submittedName>
        <fullName evidence="3">Alpha/Beta hydrolase protein</fullName>
    </submittedName>
</protein>
<gene>
    <name evidence="3" type="ORF">GGX14DRAFT_552158</name>
</gene>
<dbReference type="SUPFAM" id="SSF53474">
    <property type="entry name" value="alpha/beta-Hydrolases"/>
    <property type="match status" value="1"/>
</dbReference>
<dbReference type="AlphaFoldDB" id="A0AAD6V190"/>
<proteinExistence type="predicted"/>
<reference evidence="3" key="1">
    <citation type="submission" date="2023-03" db="EMBL/GenBank/DDBJ databases">
        <title>Massive genome expansion in bonnet fungi (Mycena s.s.) driven by repeated elements and novel gene families across ecological guilds.</title>
        <authorList>
            <consortium name="Lawrence Berkeley National Laboratory"/>
            <person name="Harder C.B."/>
            <person name="Miyauchi S."/>
            <person name="Viragh M."/>
            <person name="Kuo A."/>
            <person name="Thoen E."/>
            <person name="Andreopoulos B."/>
            <person name="Lu D."/>
            <person name="Skrede I."/>
            <person name="Drula E."/>
            <person name="Henrissat B."/>
            <person name="Morin E."/>
            <person name="Kohler A."/>
            <person name="Barry K."/>
            <person name="LaButti K."/>
            <person name="Morin E."/>
            <person name="Salamov A."/>
            <person name="Lipzen A."/>
            <person name="Mereny Z."/>
            <person name="Hegedus B."/>
            <person name="Baldrian P."/>
            <person name="Stursova M."/>
            <person name="Weitz H."/>
            <person name="Taylor A."/>
            <person name="Grigoriev I.V."/>
            <person name="Nagy L.G."/>
            <person name="Martin F."/>
            <person name="Kauserud H."/>
        </authorList>
    </citation>
    <scope>NUCLEOTIDE SEQUENCE</scope>
    <source>
        <strain evidence="3">9144</strain>
    </source>
</reference>
<name>A0AAD6V190_9AGAR</name>
<organism evidence="3 4">
    <name type="scientific">Mycena pura</name>
    <dbReference type="NCBI Taxonomy" id="153505"/>
    <lineage>
        <taxon>Eukaryota</taxon>
        <taxon>Fungi</taxon>
        <taxon>Dikarya</taxon>
        <taxon>Basidiomycota</taxon>
        <taxon>Agaricomycotina</taxon>
        <taxon>Agaricomycetes</taxon>
        <taxon>Agaricomycetidae</taxon>
        <taxon>Agaricales</taxon>
        <taxon>Marasmiineae</taxon>
        <taxon>Mycenaceae</taxon>
        <taxon>Mycena</taxon>
    </lineage>
</organism>
<feature type="domain" description="Alpha/beta hydrolase fold-3" evidence="2">
    <location>
        <begin position="75"/>
        <end position="294"/>
    </location>
</feature>